<keyword evidence="3" id="KW-1185">Reference proteome</keyword>
<dbReference type="Pfam" id="PF23394">
    <property type="entry name" value="DUF7102"/>
    <property type="match status" value="1"/>
</dbReference>
<evidence type="ECO:0000313" key="3">
    <source>
        <dbReference type="Proteomes" id="UP000789508"/>
    </source>
</evidence>
<reference evidence="2" key="1">
    <citation type="submission" date="2021-06" db="EMBL/GenBank/DDBJ databases">
        <authorList>
            <person name="Kallberg Y."/>
            <person name="Tangrot J."/>
            <person name="Rosling A."/>
        </authorList>
    </citation>
    <scope>NUCLEOTIDE SEQUENCE</scope>
    <source>
        <strain evidence="2">FL130A</strain>
    </source>
</reference>
<dbReference type="Proteomes" id="UP000789508">
    <property type="component" value="Unassembled WGS sequence"/>
</dbReference>
<organism evidence="2 3">
    <name type="scientific">Ambispora leptoticha</name>
    <dbReference type="NCBI Taxonomy" id="144679"/>
    <lineage>
        <taxon>Eukaryota</taxon>
        <taxon>Fungi</taxon>
        <taxon>Fungi incertae sedis</taxon>
        <taxon>Mucoromycota</taxon>
        <taxon>Glomeromycotina</taxon>
        <taxon>Glomeromycetes</taxon>
        <taxon>Archaeosporales</taxon>
        <taxon>Ambisporaceae</taxon>
        <taxon>Ambispora</taxon>
    </lineage>
</organism>
<dbReference type="OrthoDB" id="2422840at2759"/>
<sequence>ILFTQIGLEPFTLSKTVKESIISESKNRIDNYIGKWIIEDQNAVMLLKEVIKDVQVSGVETVCNSKGTSNYYLEQPLFPRHVEEIKPLQNYTALNIMQLSKRLPKFEIIESEEQVTIERGNAYIEELCNLNPNITKEEIEYITSILQEQQKLQQANFYQTFSFDTRLDDLYLEEFLIPVKDYHMKNQESFSEVIMPLVDKEFNEAFSTSFSNESTRDQLVPEEKGIKAPLEWVNEWEGISDQSEVAISTCFSEVPVELDTTTCNDMQLGWLLSNAIGQIFKKSKNAKEDSERASIYELTMMNSLTKTIKSAVPFEKETLEVSPLDQEAESLINDMEKLFAAKVKDTEWKTLILEQTIDEIGGLKFEVPELPHPPIIAKLKSSLKCPFIPSRLSDLVARRNRNLCPDLQQYLVAFTGIKTFELALRWNPINNLTILSIEKAVNVEWITEEAAEGTMKKECWCDVIVKLTNDLNLMIDQIDDDKRLIARKNEVILQNNEKPTVPYSEESNRKEQKEQINSQAAIIELTPESSSCIEPINKLIISERKNRVTKWLESIDQQDELECLPNSITIKRENSETSFDEVSSNSVNTEKRNLSFLNNTDPSNIMTGSNFTESFSAARAIDGFLALRGKTIKNKSKMSEHISHEQKSIISRPSSNKSFFNSICQQKQESASQSESFYAHLPIPITTHKYIISSRLLQNHAFVTALRSEDCKVELIERDFEYLRTILPDNISATKHIDADLILDEKSALIFLSLLQLSQQNSASNKKSSIETALSILHLHKKYSNLYLVFETYVWNQKSSISDSTKPSLIPYPFTSPNQKAMNELLAILESCECNFEIFFSSSEKISARYVRMVGDFCAEKCDNDDGDEGEEKTNYHAKAWNSRRQWESRQWMTAEESLHERFLTSFSPLINAFSAQIILTVTTLLEFLRMTHKERVDLFGGWIDEIRLAKFDEIINGILCPEEKYPSKENEIVVNKRSIENNNKHKDIINNVNILKPERHFINNEMLTCKFQHEQTGVSSINSAIMHDAADEEIVPNLYEGERNNINTNEEDEMLFQDEYFIEDGSEIIL</sequence>
<accession>A0A9N9CP97</accession>
<feature type="non-terminal residue" evidence="2">
    <location>
        <position position="1"/>
    </location>
</feature>
<evidence type="ECO:0000259" key="1">
    <source>
        <dbReference type="Pfam" id="PF23394"/>
    </source>
</evidence>
<dbReference type="EMBL" id="CAJVPS010004706">
    <property type="protein sequence ID" value="CAG8607056.1"/>
    <property type="molecule type" value="Genomic_DNA"/>
</dbReference>
<dbReference type="AlphaFoldDB" id="A0A9N9CP97"/>
<feature type="domain" description="DUF7102" evidence="1">
    <location>
        <begin position="690"/>
        <end position="839"/>
    </location>
</feature>
<protein>
    <submittedName>
        <fullName evidence="2">14557_t:CDS:1</fullName>
    </submittedName>
</protein>
<evidence type="ECO:0000313" key="2">
    <source>
        <dbReference type="EMBL" id="CAG8607056.1"/>
    </source>
</evidence>
<comment type="caution">
    <text evidence="2">The sequence shown here is derived from an EMBL/GenBank/DDBJ whole genome shotgun (WGS) entry which is preliminary data.</text>
</comment>
<proteinExistence type="predicted"/>
<name>A0A9N9CP97_9GLOM</name>
<gene>
    <name evidence="2" type="ORF">ALEPTO_LOCUS8402</name>
</gene>
<dbReference type="InterPro" id="IPR055528">
    <property type="entry name" value="DUF7102"/>
</dbReference>